<name>A0A5P8VZ33_9NOSO</name>
<proteinExistence type="predicted"/>
<evidence type="ECO:0000313" key="1">
    <source>
        <dbReference type="EMBL" id="QFS45660.1"/>
    </source>
</evidence>
<protein>
    <submittedName>
        <fullName evidence="1">Uncharacterized protein</fullName>
    </submittedName>
</protein>
<organism evidence="1 2">
    <name type="scientific">Nostoc sphaeroides CCNUC1</name>
    <dbReference type="NCBI Taxonomy" id="2653204"/>
    <lineage>
        <taxon>Bacteria</taxon>
        <taxon>Bacillati</taxon>
        <taxon>Cyanobacteriota</taxon>
        <taxon>Cyanophyceae</taxon>
        <taxon>Nostocales</taxon>
        <taxon>Nostocaceae</taxon>
        <taxon>Nostoc</taxon>
    </lineage>
</organism>
<accession>A0A5P8VZ33</accession>
<dbReference type="Proteomes" id="UP000326678">
    <property type="component" value="Chromosome Gxm1"/>
</dbReference>
<dbReference type="KEGG" id="nsh:GXM_03137"/>
<reference evidence="1 2" key="1">
    <citation type="submission" date="2019-10" db="EMBL/GenBank/DDBJ databases">
        <title>Genomic and transcriptomic insights into the perfect genentic adaptation of a filamentous nitrogen-fixing cyanobacterium to rice fields.</title>
        <authorList>
            <person name="Chen Z."/>
        </authorList>
    </citation>
    <scope>NUCLEOTIDE SEQUENCE [LARGE SCALE GENOMIC DNA]</scope>
    <source>
        <strain evidence="1">CCNUC1</strain>
    </source>
</reference>
<sequence length="48" mass="5364">MYDSSPLSCTDAIHRLSPVQTRFIASLLYRRDSSPLSCTDAIHRVSPV</sequence>
<dbReference type="EMBL" id="CP045226">
    <property type="protein sequence ID" value="QFS45660.1"/>
    <property type="molecule type" value="Genomic_DNA"/>
</dbReference>
<keyword evidence="2" id="KW-1185">Reference proteome</keyword>
<dbReference type="AlphaFoldDB" id="A0A5P8VZ33"/>
<evidence type="ECO:0000313" key="2">
    <source>
        <dbReference type="Proteomes" id="UP000326678"/>
    </source>
</evidence>
<gene>
    <name evidence="1" type="ORF">GXM_03137</name>
</gene>